<feature type="domain" description="SnoaL-like" evidence="1">
    <location>
        <begin position="21"/>
        <end position="117"/>
    </location>
</feature>
<sequence>MVFGGFLKRLQSRRQRRIAAVRRISDLLNAMEQDAARPLLSPDLIVVDGAGRRIEGIDDFLTADRNLRIAAGHAQVRIDDISVRDNEVFVSGTIDSESKEMSGQTFWRLTFDGEIVSEIHITRDPELMTVTRYHAMQLR</sequence>
<evidence type="ECO:0000313" key="2">
    <source>
        <dbReference type="EMBL" id="MDP4575823.1"/>
    </source>
</evidence>
<name>A0ABT9HT28_9SPHN</name>
<gene>
    <name evidence="2" type="ORF">Q9K02_11785</name>
</gene>
<keyword evidence="3" id="KW-1185">Reference proteome</keyword>
<dbReference type="InterPro" id="IPR037401">
    <property type="entry name" value="SnoaL-like"/>
</dbReference>
<comment type="caution">
    <text evidence="2">The sequence shown here is derived from an EMBL/GenBank/DDBJ whole genome shotgun (WGS) entry which is preliminary data.</text>
</comment>
<accession>A0ABT9HT28</accession>
<dbReference type="RefSeq" id="WP_305933067.1">
    <property type="nucleotide sequence ID" value="NZ_JAVAIM010000001.1"/>
</dbReference>
<dbReference type="SUPFAM" id="SSF54427">
    <property type="entry name" value="NTF2-like"/>
    <property type="match status" value="1"/>
</dbReference>
<reference evidence="2 3" key="1">
    <citation type="submission" date="2023-08" db="EMBL/GenBank/DDBJ databases">
        <title>genomic of G39.</title>
        <authorList>
            <person name="Wang Y."/>
        </authorList>
    </citation>
    <scope>NUCLEOTIDE SEQUENCE [LARGE SCALE GENOMIC DNA]</scope>
    <source>
        <strain evidence="2 3">G39</strain>
    </source>
</reference>
<dbReference type="EMBL" id="JAVAIM010000001">
    <property type="protein sequence ID" value="MDP4575823.1"/>
    <property type="molecule type" value="Genomic_DNA"/>
</dbReference>
<protein>
    <submittedName>
        <fullName evidence="2">Nuclear transport factor 2 family protein</fullName>
    </submittedName>
</protein>
<organism evidence="2 3">
    <name type="scientific">Qipengyuania profundimaris</name>
    <dbReference type="NCBI Taxonomy" id="3067652"/>
    <lineage>
        <taxon>Bacteria</taxon>
        <taxon>Pseudomonadati</taxon>
        <taxon>Pseudomonadota</taxon>
        <taxon>Alphaproteobacteria</taxon>
        <taxon>Sphingomonadales</taxon>
        <taxon>Erythrobacteraceae</taxon>
        <taxon>Qipengyuania</taxon>
    </lineage>
</organism>
<dbReference type="Pfam" id="PF12680">
    <property type="entry name" value="SnoaL_2"/>
    <property type="match status" value="1"/>
</dbReference>
<dbReference type="InterPro" id="IPR032710">
    <property type="entry name" value="NTF2-like_dom_sf"/>
</dbReference>
<evidence type="ECO:0000313" key="3">
    <source>
        <dbReference type="Proteomes" id="UP001240639"/>
    </source>
</evidence>
<dbReference type="Proteomes" id="UP001240639">
    <property type="component" value="Unassembled WGS sequence"/>
</dbReference>
<dbReference type="Gene3D" id="3.10.450.50">
    <property type="match status" value="1"/>
</dbReference>
<proteinExistence type="predicted"/>
<evidence type="ECO:0000259" key="1">
    <source>
        <dbReference type="Pfam" id="PF12680"/>
    </source>
</evidence>